<dbReference type="FunFam" id="1.20.80.10:FF:000001">
    <property type="entry name" value="Erythrocyte membrane protein band 4.1"/>
    <property type="match status" value="1"/>
</dbReference>
<dbReference type="InterPro" id="IPR000798">
    <property type="entry name" value="Ez/rad/moesin-like"/>
</dbReference>
<dbReference type="SMART" id="SM00295">
    <property type="entry name" value="B41"/>
    <property type="match status" value="1"/>
</dbReference>
<dbReference type="GeneID" id="108668395"/>
<dbReference type="Pfam" id="PF05902">
    <property type="entry name" value="4_1_CTD"/>
    <property type="match status" value="1"/>
</dbReference>
<organism evidence="8 9">
    <name type="scientific">Hyalella azteca</name>
    <name type="common">Amphipod</name>
    <dbReference type="NCBI Taxonomy" id="294128"/>
    <lineage>
        <taxon>Eukaryota</taxon>
        <taxon>Metazoa</taxon>
        <taxon>Ecdysozoa</taxon>
        <taxon>Arthropoda</taxon>
        <taxon>Crustacea</taxon>
        <taxon>Multicrustacea</taxon>
        <taxon>Malacostraca</taxon>
        <taxon>Eumalacostraca</taxon>
        <taxon>Peracarida</taxon>
        <taxon>Amphipoda</taxon>
        <taxon>Senticaudata</taxon>
        <taxon>Talitrida</taxon>
        <taxon>Talitroidea</taxon>
        <taxon>Hyalellidae</taxon>
        <taxon>Hyalella</taxon>
    </lineage>
</organism>
<evidence type="ECO:0000256" key="3">
    <source>
        <dbReference type="ARBA" id="ARBA00022553"/>
    </source>
</evidence>
<dbReference type="PROSITE" id="PS50057">
    <property type="entry name" value="FERM_3"/>
    <property type="match status" value="1"/>
</dbReference>
<dbReference type="Pfam" id="PF09379">
    <property type="entry name" value="FERM_N"/>
    <property type="match status" value="1"/>
</dbReference>
<feature type="compositionally biased region" description="Low complexity" evidence="6">
    <location>
        <begin position="731"/>
        <end position="746"/>
    </location>
</feature>
<dbReference type="PROSITE" id="PS00660">
    <property type="entry name" value="FERM_1"/>
    <property type="match status" value="1"/>
</dbReference>
<dbReference type="OMA" id="TEAVKYE"/>
<protein>
    <recommendedName>
        <fullName evidence="2">Moesin/ezrin/radixin homolog 1</fullName>
    </recommendedName>
</protein>
<dbReference type="Pfam" id="PF08736">
    <property type="entry name" value="FA"/>
    <property type="match status" value="1"/>
</dbReference>
<dbReference type="Gene3D" id="3.10.20.90">
    <property type="entry name" value="Phosphatidylinositol 3-kinase Catalytic Subunit, Chain A, domain 1"/>
    <property type="match status" value="1"/>
</dbReference>
<dbReference type="InterPro" id="IPR011993">
    <property type="entry name" value="PH-like_dom_sf"/>
</dbReference>
<dbReference type="GO" id="GO:0005912">
    <property type="term" value="C:adherens junction"/>
    <property type="evidence" value="ECO:0007669"/>
    <property type="project" value="UniProtKB-SubCell"/>
</dbReference>
<dbReference type="InterPro" id="IPR008379">
    <property type="entry name" value="Band_4.1_C"/>
</dbReference>
<feature type="compositionally biased region" description="Low complexity" evidence="6">
    <location>
        <begin position="442"/>
        <end position="455"/>
    </location>
</feature>
<dbReference type="InterPro" id="IPR014352">
    <property type="entry name" value="FERM/acyl-CoA-bd_prot_sf"/>
</dbReference>
<comment type="subcellular location">
    <subcellularLocation>
        <location evidence="1">Cell junction</location>
        <location evidence="1">Adherens junction</location>
    </subcellularLocation>
    <subcellularLocation>
        <location evidence="5">Cell projection</location>
        <location evidence="5">Rhabdomere</location>
    </subcellularLocation>
</comment>
<dbReference type="InterPro" id="IPR000299">
    <property type="entry name" value="FERM_domain"/>
</dbReference>
<evidence type="ECO:0000256" key="2">
    <source>
        <dbReference type="ARBA" id="ARBA00022025"/>
    </source>
</evidence>
<feature type="compositionally biased region" description="Basic and acidic residues" evidence="6">
    <location>
        <begin position="560"/>
        <end position="572"/>
    </location>
</feature>
<dbReference type="GO" id="GO:0005886">
    <property type="term" value="C:plasma membrane"/>
    <property type="evidence" value="ECO:0007669"/>
    <property type="project" value="TreeGrafter"/>
</dbReference>
<keyword evidence="8" id="KW-1185">Reference proteome</keyword>
<feature type="compositionally biased region" description="Basic and acidic residues" evidence="6">
    <location>
        <begin position="427"/>
        <end position="441"/>
    </location>
</feature>
<dbReference type="SMART" id="SM01196">
    <property type="entry name" value="FERM_C"/>
    <property type="match status" value="1"/>
</dbReference>
<dbReference type="RefSeq" id="XP_018011088.1">
    <property type="nucleotide sequence ID" value="XM_018155599.2"/>
</dbReference>
<dbReference type="GO" id="GO:0005198">
    <property type="term" value="F:structural molecule activity"/>
    <property type="evidence" value="ECO:0007669"/>
    <property type="project" value="InterPro"/>
</dbReference>
<dbReference type="GO" id="GO:0048731">
    <property type="term" value="P:system development"/>
    <property type="evidence" value="ECO:0007669"/>
    <property type="project" value="UniProtKB-ARBA"/>
</dbReference>
<evidence type="ECO:0000256" key="6">
    <source>
        <dbReference type="SAM" id="MobiDB-lite"/>
    </source>
</evidence>
<dbReference type="FunFam" id="2.30.29.30:FF:000001">
    <property type="entry name" value="Erythrocyte membrane protein band 4.1"/>
    <property type="match status" value="1"/>
</dbReference>
<evidence type="ECO:0000259" key="7">
    <source>
        <dbReference type="PROSITE" id="PS50057"/>
    </source>
</evidence>
<dbReference type="Gene3D" id="2.30.29.30">
    <property type="entry name" value="Pleckstrin-homology domain (PH domain)/Phosphotyrosine-binding domain (PTB)"/>
    <property type="match status" value="1"/>
</dbReference>
<feature type="compositionally biased region" description="Low complexity" evidence="6">
    <location>
        <begin position="821"/>
        <end position="843"/>
    </location>
</feature>
<feature type="compositionally biased region" description="Low complexity" evidence="6">
    <location>
        <begin position="971"/>
        <end position="988"/>
    </location>
</feature>
<gene>
    <name evidence="9" type="primary">LOC108668395</name>
</gene>
<proteinExistence type="predicted"/>
<dbReference type="InterPro" id="IPR018980">
    <property type="entry name" value="FERM_PH-like_C"/>
</dbReference>
<dbReference type="SUPFAM" id="SSF54236">
    <property type="entry name" value="Ubiquitin-like"/>
    <property type="match status" value="1"/>
</dbReference>
<evidence type="ECO:0000256" key="5">
    <source>
        <dbReference type="ARBA" id="ARBA00043944"/>
    </source>
</evidence>
<dbReference type="OrthoDB" id="6589456at2759"/>
<dbReference type="AlphaFoldDB" id="A0A8B7NBV7"/>
<evidence type="ECO:0000256" key="1">
    <source>
        <dbReference type="ARBA" id="ARBA00004536"/>
    </source>
</evidence>
<dbReference type="SUPFAM" id="SSF47031">
    <property type="entry name" value="Second domain of FERM"/>
    <property type="match status" value="1"/>
</dbReference>
<dbReference type="Pfam" id="PF00373">
    <property type="entry name" value="FERM_M"/>
    <property type="match status" value="1"/>
</dbReference>
<reference evidence="9" key="1">
    <citation type="submission" date="2025-08" db="UniProtKB">
        <authorList>
            <consortium name="RefSeq"/>
        </authorList>
    </citation>
    <scope>IDENTIFICATION</scope>
    <source>
        <tissue evidence="9">Whole organism</tissue>
    </source>
</reference>
<dbReference type="SUPFAM" id="SSF50729">
    <property type="entry name" value="PH domain-like"/>
    <property type="match status" value="1"/>
</dbReference>
<dbReference type="PRINTS" id="PR00661">
    <property type="entry name" value="ERMFAMILY"/>
</dbReference>
<dbReference type="KEGG" id="hazt:108668395"/>
<dbReference type="GO" id="GO:0003779">
    <property type="term" value="F:actin binding"/>
    <property type="evidence" value="ECO:0007669"/>
    <property type="project" value="InterPro"/>
</dbReference>
<name>A0A8B7NBV7_HYAAZ</name>
<dbReference type="SMART" id="SM01195">
    <property type="entry name" value="FA"/>
    <property type="match status" value="1"/>
</dbReference>
<feature type="region of interest" description="Disordered" evidence="6">
    <location>
        <begin position="963"/>
        <end position="997"/>
    </location>
</feature>
<feature type="compositionally biased region" description="Basic and acidic residues" evidence="6">
    <location>
        <begin position="754"/>
        <end position="763"/>
    </location>
</feature>
<dbReference type="PANTHER" id="PTHR23280">
    <property type="entry name" value="4.1 G PROTEIN"/>
    <property type="match status" value="1"/>
</dbReference>
<dbReference type="GO" id="GO:0031032">
    <property type="term" value="P:actomyosin structure organization"/>
    <property type="evidence" value="ECO:0007669"/>
    <property type="project" value="TreeGrafter"/>
</dbReference>
<dbReference type="PRINTS" id="PR00935">
    <property type="entry name" value="BAND41"/>
</dbReference>
<feature type="domain" description="FERM" evidence="7">
    <location>
        <begin position="29"/>
        <end position="313"/>
    </location>
</feature>
<feature type="compositionally biased region" description="Basic and acidic residues" evidence="6">
    <location>
        <begin position="660"/>
        <end position="708"/>
    </location>
</feature>
<dbReference type="CTD" id="37205"/>
<keyword evidence="4" id="KW-0965">Cell junction</keyword>
<dbReference type="Proteomes" id="UP000694843">
    <property type="component" value="Unplaced"/>
</dbReference>
<dbReference type="InterPro" id="IPR035963">
    <property type="entry name" value="FERM_2"/>
</dbReference>
<dbReference type="InterPro" id="IPR029071">
    <property type="entry name" value="Ubiquitin-like_domsf"/>
</dbReference>
<dbReference type="Pfam" id="PF09380">
    <property type="entry name" value="FERM_C"/>
    <property type="match status" value="1"/>
</dbReference>
<dbReference type="InterPro" id="IPR019748">
    <property type="entry name" value="FERM_central"/>
</dbReference>
<dbReference type="InterPro" id="IPR018979">
    <property type="entry name" value="FERM_N"/>
</dbReference>
<keyword evidence="3" id="KW-0597">Phosphoprotein</keyword>
<feature type="region of interest" description="Disordered" evidence="6">
    <location>
        <begin position="812"/>
        <end position="857"/>
    </location>
</feature>
<sequence>MPEAIVTDANGEAARGGSSPSKKKPGKMIACQVLLLDSSLLELVIDKKAKGMDILQKVADHVNLLEKDYFGLTYRDHRDPESPVNWLNLDKKVSSQLKGPWKLSFHVKFYPPDPSQLAEDITRYQLCLQVRQDILSGKLPCSFVTHALLGSYLVQSEVGDFDSREHTSPHYLDSFVFAPDQSPELPEKVMELHKTHRGQTPAEAELLYLENAKKLAMYGVSLHPAQDNEGVDIMLGVCASGLLVYRDRLRINRFAWPKILKLSYKRNNFYIKIRPGEFERYESTIGFKLANHKAAKRLWKTCVEHHTFFRLMTPEVPAKTGLLPRLGSKFRYSGRTQYQSRMAASLATRHNPAFTRTLSGRKLSSRSMDALGEAGESPEVSKRHTMSHPPEHIPGLEGNGRSPTHPYDTVPDEPADLSAAPTTTSPLKKDKQRSGSKRRDSGASSASSASSQEGSFDAPKLPTNKRPVGGVAVLPMGEPRLKSPQASSPPQKNGVGTEASPAGGLHRPLVGRTSSQQSDGAPREVLGLPGGPPDSPPFTRQYSYEELEHEPRRAYSPTDHGFRYDGQGKKSPGDAGPGNAAIKRGKAQAFNYSPGEVNAAVMARKENKQNLGEGAPSGGPETSVDDVMVESADAERPQGSSADAVISEGAAADGLLAQSKDGKLKNKKQKDEKSDKNKYRTKDGKKLTKEEKAKLKAQKESEKKAKKEKDKKKKKSRFGIFGGRKSKKEVSSSSSSSSSASSADSSSDSDSDESVIKEAREEAQPGDLDSSLAASERLMHESGILSQADVSNRSYTVGDHAVPGSVLAARNAGANLDRTSSGDSSPASSGPKVVRTTTKKTMVASGGEVTESMIQKTEDFNSGDVNISTTRQTKVAESVERAAHITATTVTTISEQHHEDTKAQQKTQQVQEKTFKATTTTTQEGQQEETIVTQETKKQSRLMQAAAPEGLGKAHVTRIPYSDVRASVSPGRSRTVSSGSDDSGTSVDPLDDAPPVEDRELIKVGVINPDDVHGETEILSSQSISSKTRTVETITYKTERDGVVETRVEKKITIQSDGNDPIDHDQALADAIQEATAMNPDMTVEKIEIRQQTTD</sequence>
<accession>A0A8B7NBV7</accession>
<dbReference type="PANTHER" id="PTHR23280:SF21">
    <property type="entry name" value="PROTEIN 4.1 HOMOLOG"/>
    <property type="match status" value="1"/>
</dbReference>
<dbReference type="InterPro" id="IPR014847">
    <property type="entry name" value="FA"/>
</dbReference>
<dbReference type="PROSITE" id="PS00661">
    <property type="entry name" value="FERM_2"/>
    <property type="match status" value="1"/>
</dbReference>
<dbReference type="GO" id="GO:0009887">
    <property type="term" value="P:animal organ morphogenesis"/>
    <property type="evidence" value="ECO:0007669"/>
    <property type="project" value="UniProtKB-ARBA"/>
</dbReference>
<dbReference type="InterPro" id="IPR019747">
    <property type="entry name" value="FERM_CS"/>
</dbReference>
<feature type="region of interest" description="Disordered" evidence="6">
    <location>
        <begin position="1076"/>
        <end position="1095"/>
    </location>
</feature>
<dbReference type="CDD" id="cd13184">
    <property type="entry name" value="FERM_C_4_1_family"/>
    <property type="match status" value="1"/>
</dbReference>
<dbReference type="Gene3D" id="1.20.80.10">
    <property type="match status" value="1"/>
</dbReference>
<dbReference type="GO" id="GO:0005856">
    <property type="term" value="C:cytoskeleton"/>
    <property type="evidence" value="ECO:0007669"/>
    <property type="project" value="InterPro"/>
</dbReference>
<dbReference type="InterPro" id="IPR019749">
    <property type="entry name" value="Band_41_domain"/>
</dbReference>
<dbReference type="CDD" id="cd14473">
    <property type="entry name" value="FERM_B-lobe"/>
    <property type="match status" value="1"/>
</dbReference>
<evidence type="ECO:0000313" key="9">
    <source>
        <dbReference type="RefSeq" id="XP_018011088.1"/>
    </source>
</evidence>
<evidence type="ECO:0000313" key="8">
    <source>
        <dbReference type="Proteomes" id="UP000694843"/>
    </source>
</evidence>
<feature type="region of interest" description="Disordered" evidence="6">
    <location>
        <begin position="1"/>
        <end position="25"/>
    </location>
</feature>
<feature type="region of interest" description="Disordered" evidence="6">
    <location>
        <begin position="353"/>
        <end position="775"/>
    </location>
</feature>
<evidence type="ECO:0000256" key="4">
    <source>
        <dbReference type="ARBA" id="ARBA00022949"/>
    </source>
</evidence>